<dbReference type="SUPFAM" id="SSF56425">
    <property type="entry name" value="Succinate dehydrogenase/fumarate reductase flavoprotein, catalytic domain"/>
    <property type="match status" value="1"/>
</dbReference>
<comment type="caution">
    <text evidence="14">The sequence shown here is derived from an EMBL/GenBank/DDBJ whole genome shotgun (WGS) entry which is preliminary data.</text>
</comment>
<organism evidence="14 15">
    <name type="scientific">Urinicoccus massiliensis</name>
    <dbReference type="NCBI Taxonomy" id="1723382"/>
    <lineage>
        <taxon>Bacteria</taxon>
        <taxon>Bacillati</taxon>
        <taxon>Bacillota</taxon>
        <taxon>Tissierellia</taxon>
        <taxon>Tissierellales</taxon>
        <taxon>Peptoniphilaceae</taxon>
        <taxon>Urinicoccus</taxon>
    </lineage>
</organism>
<evidence type="ECO:0000256" key="5">
    <source>
        <dbReference type="ARBA" id="ARBA00021901"/>
    </source>
</evidence>
<keyword evidence="7" id="KW-0662">Pyridine nucleotide biosynthesis</keyword>
<dbReference type="RefSeq" id="WP_131749110.1">
    <property type="nucleotide sequence ID" value="NZ_CAACYI010000001.1"/>
</dbReference>
<keyword evidence="9 14" id="KW-0560">Oxidoreductase</keyword>
<comment type="catalytic activity">
    <reaction evidence="11">
        <text>L-aspartate + O2 = iminosuccinate + H2O2</text>
        <dbReference type="Rhea" id="RHEA:25876"/>
        <dbReference type="ChEBI" id="CHEBI:15379"/>
        <dbReference type="ChEBI" id="CHEBI:16240"/>
        <dbReference type="ChEBI" id="CHEBI:29991"/>
        <dbReference type="ChEBI" id="CHEBI:77875"/>
        <dbReference type="EC" id="1.4.3.16"/>
    </reaction>
    <physiologicalReaction direction="left-to-right" evidence="11">
        <dbReference type="Rhea" id="RHEA:25877"/>
    </physiologicalReaction>
</comment>
<evidence type="ECO:0000256" key="6">
    <source>
        <dbReference type="ARBA" id="ARBA00022630"/>
    </source>
</evidence>
<name>A0A8H2QS45_9FIRM</name>
<dbReference type="InterPro" id="IPR005288">
    <property type="entry name" value="NadB"/>
</dbReference>
<evidence type="ECO:0000256" key="12">
    <source>
        <dbReference type="SAM" id="Phobius"/>
    </source>
</evidence>
<dbReference type="AlphaFoldDB" id="A0A8H2QS45"/>
<dbReference type="GO" id="GO:0033765">
    <property type="term" value="F:steroid dehydrogenase activity, acting on the CH-CH group of donors"/>
    <property type="evidence" value="ECO:0007669"/>
    <property type="project" value="UniProtKB-ARBA"/>
</dbReference>
<evidence type="ECO:0000256" key="1">
    <source>
        <dbReference type="ARBA" id="ARBA00001974"/>
    </source>
</evidence>
<dbReference type="PRINTS" id="PR00368">
    <property type="entry name" value="FADPNR"/>
</dbReference>
<comment type="pathway">
    <text evidence="2">Cofactor biosynthesis; NAD(+) biosynthesis; iminoaspartate from L-aspartate (oxidase route): step 1/1.</text>
</comment>
<evidence type="ECO:0000313" key="14">
    <source>
        <dbReference type="EMBL" id="VFB16496.1"/>
    </source>
</evidence>
<proteinExistence type="inferred from homology"/>
<dbReference type="PANTHER" id="PTHR42716">
    <property type="entry name" value="L-ASPARTATE OXIDASE"/>
    <property type="match status" value="1"/>
</dbReference>
<evidence type="ECO:0000256" key="7">
    <source>
        <dbReference type="ARBA" id="ARBA00022642"/>
    </source>
</evidence>
<keyword evidence="15" id="KW-1185">Reference proteome</keyword>
<evidence type="ECO:0000256" key="4">
    <source>
        <dbReference type="ARBA" id="ARBA00012173"/>
    </source>
</evidence>
<dbReference type="InterPro" id="IPR036188">
    <property type="entry name" value="FAD/NAD-bd_sf"/>
</dbReference>
<evidence type="ECO:0000256" key="9">
    <source>
        <dbReference type="ARBA" id="ARBA00023002"/>
    </source>
</evidence>
<keyword evidence="12" id="KW-0472">Membrane</keyword>
<dbReference type="EMBL" id="CAACYI010000001">
    <property type="protein sequence ID" value="VFB16496.1"/>
    <property type="molecule type" value="Genomic_DNA"/>
</dbReference>
<evidence type="ECO:0000256" key="10">
    <source>
        <dbReference type="ARBA" id="ARBA00030386"/>
    </source>
</evidence>
<dbReference type="UniPathway" id="UPA00253">
    <property type="reaction ID" value="UER00326"/>
</dbReference>
<dbReference type="GO" id="GO:0008734">
    <property type="term" value="F:L-aspartate oxidase activity"/>
    <property type="evidence" value="ECO:0007669"/>
    <property type="project" value="UniProtKB-EC"/>
</dbReference>
<dbReference type="EC" id="1.4.3.16" evidence="4"/>
<evidence type="ECO:0000256" key="2">
    <source>
        <dbReference type="ARBA" id="ARBA00004950"/>
    </source>
</evidence>
<dbReference type="Gene3D" id="3.90.700.10">
    <property type="entry name" value="Succinate dehydrogenase/fumarate reductase flavoprotein, catalytic domain"/>
    <property type="match status" value="1"/>
</dbReference>
<dbReference type="Gene3D" id="3.50.50.60">
    <property type="entry name" value="FAD/NAD(P)-binding domain"/>
    <property type="match status" value="1"/>
</dbReference>
<dbReference type="NCBIfam" id="NF004820">
    <property type="entry name" value="PRK06175.1"/>
    <property type="match status" value="1"/>
</dbReference>
<feature type="transmembrane region" description="Helical" evidence="12">
    <location>
        <begin position="12"/>
        <end position="30"/>
    </location>
</feature>
<evidence type="ECO:0000256" key="3">
    <source>
        <dbReference type="ARBA" id="ARBA00008562"/>
    </source>
</evidence>
<dbReference type="PANTHER" id="PTHR42716:SF2">
    <property type="entry name" value="L-ASPARTATE OXIDASE, CHLOROPLASTIC"/>
    <property type="match status" value="1"/>
</dbReference>
<dbReference type="Pfam" id="PF00890">
    <property type="entry name" value="FAD_binding_2"/>
    <property type="match status" value="1"/>
</dbReference>
<accession>A0A8H2QS45</accession>
<keyword evidence="12" id="KW-1133">Transmembrane helix</keyword>
<comment type="similarity">
    <text evidence="3">Belongs to the FAD-dependent oxidoreductase 2 family. NadB subfamily.</text>
</comment>
<evidence type="ECO:0000259" key="13">
    <source>
        <dbReference type="Pfam" id="PF00890"/>
    </source>
</evidence>
<keyword evidence="6" id="KW-0285">Flavoprotein</keyword>
<dbReference type="Proteomes" id="UP000377798">
    <property type="component" value="Unassembled WGS sequence"/>
</dbReference>
<keyword evidence="12" id="KW-0812">Transmembrane</keyword>
<dbReference type="InterPro" id="IPR003953">
    <property type="entry name" value="FAD-dep_OxRdtase_2_FAD-bd"/>
</dbReference>
<keyword evidence="8" id="KW-0274">FAD</keyword>
<reference evidence="14 15" key="1">
    <citation type="submission" date="2019-02" db="EMBL/GenBank/DDBJ databases">
        <authorList>
            <consortium name="Pathogen Informatics"/>
        </authorList>
    </citation>
    <scope>NUCLEOTIDE SEQUENCE [LARGE SCALE GENOMIC DNA]</scope>
    <source>
        <strain evidence="14 15">3012STDY7089603</strain>
    </source>
</reference>
<dbReference type="InterPro" id="IPR027477">
    <property type="entry name" value="Succ_DH/fumarate_Rdtase_cat_sf"/>
</dbReference>
<protein>
    <recommendedName>
        <fullName evidence="5">L-aspartate oxidase</fullName>
        <ecNumber evidence="4">1.4.3.16</ecNumber>
    </recommendedName>
    <alternativeName>
        <fullName evidence="10">Quinolinate synthase B</fullName>
    </alternativeName>
</protein>
<evidence type="ECO:0000313" key="15">
    <source>
        <dbReference type="Proteomes" id="UP000377798"/>
    </source>
</evidence>
<evidence type="ECO:0000256" key="8">
    <source>
        <dbReference type="ARBA" id="ARBA00022827"/>
    </source>
</evidence>
<dbReference type="GO" id="GO:0034628">
    <property type="term" value="P:'de novo' NAD+ biosynthetic process from L-aspartate"/>
    <property type="evidence" value="ECO:0007669"/>
    <property type="project" value="TreeGrafter"/>
</dbReference>
<feature type="domain" description="FAD-dependent oxidoreductase 2 FAD-binding" evidence="13">
    <location>
        <begin position="13"/>
        <end position="382"/>
    </location>
</feature>
<dbReference type="FunFam" id="3.90.700.10:FF:000002">
    <property type="entry name" value="L-aspartate oxidase"/>
    <property type="match status" value="1"/>
</dbReference>
<dbReference type="SUPFAM" id="SSF51905">
    <property type="entry name" value="FAD/NAD(P)-binding domain"/>
    <property type="match status" value="1"/>
</dbReference>
<sequence length="439" mass="50227">MDDERQKLKNKYHVIIVGTGAAGLFCALALNPKLSVLLVTKKGIKDCNSYLAQGGMCVLRDPDDFEDFMADTLKAGHYENREESVRTMILRSRDILQKLLDYRVDFDREGQDLSYTREGGHGKRRIVHCKDETGKAIVEKLVDQVLERKNIQVLENTEMVDLIIKEGTCYGACLNRHLEGDSNKSIQPVFADFTVLATGGIGGLYENSTNFPHICGDALGILRNYQVRTDHLDYIQFHPTTLFVEEEDGRRRLMTEALRGEGAYLLDRNGNRFTDELQPRDIVTRAIRRLMEKEKTDHVYLSMAHLDPVRIKNRFPYIYAMCLERGYDLTRDSIPIVPGQHYHMGGIHVDQRSRTSIDRLYAVGECACNGVHGKNRLASNSLLESMVFAQIIAEDIGQGDKKSWDLENLSWPLERDWADFREKNQKGLREAIEKNRLEK</sequence>
<comment type="cofactor">
    <cofactor evidence="1">
        <name>FAD</name>
        <dbReference type="ChEBI" id="CHEBI:57692"/>
    </cofactor>
</comment>
<evidence type="ECO:0000256" key="11">
    <source>
        <dbReference type="ARBA" id="ARBA00048305"/>
    </source>
</evidence>
<gene>
    <name evidence="14" type="primary">nadB</name>
    <name evidence="14" type="ORF">NCTC13150_01045</name>
</gene>